<evidence type="ECO:0000313" key="1">
    <source>
        <dbReference type="EMBL" id="MFC0242786.1"/>
    </source>
</evidence>
<dbReference type="Proteomes" id="UP001589775">
    <property type="component" value="Unassembled WGS sequence"/>
</dbReference>
<proteinExistence type="predicted"/>
<dbReference type="InterPro" id="IPR007438">
    <property type="entry name" value="DUF488"/>
</dbReference>
<name>A0ABV6EX12_9BRAD</name>
<dbReference type="PANTHER" id="PTHR39337:SF1">
    <property type="entry name" value="BLR5642 PROTEIN"/>
    <property type="match status" value="1"/>
</dbReference>
<dbReference type="PANTHER" id="PTHR39337">
    <property type="entry name" value="BLR5642 PROTEIN"/>
    <property type="match status" value="1"/>
</dbReference>
<reference evidence="1 2" key="1">
    <citation type="submission" date="2024-09" db="EMBL/GenBank/DDBJ databases">
        <authorList>
            <person name="Sun Q."/>
            <person name="Mori K."/>
        </authorList>
    </citation>
    <scope>NUCLEOTIDE SEQUENCE [LARGE SCALE GENOMIC DNA]</scope>
    <source>
        <strain evidence="1 2">KCTC 23279</strain>
    </source>
</reference>
<dbReference type="RefSeq" id="WP_378391089.1">
    <property type="nucleotide sequence ID" value="NZ_JBHLWM010000008.1"/>
</dbReference>
<dbReference type="EMBL" id="JBHLWM010000008">
    <property type="protein sequence ID" value="MFC0242786.1"/>
    <property type="molecule type" value="Genomic_DNA"/>
</dbReference>
<keyword evidence="2" id="KW-1185">Reference proteome</keyword>
<evidence type="ECO:0000313" key="2">
    <source>
        <dbReference type="Proteomes" id="UP001589775"/>
    </source>
</evidence>
<dbReference type="Pfam" id="PF04343">
    <property type="entry name" value="DUF488"/>
    <property type="match status" value="1"/>
</dbReference>
<sequence>MKLFTIGFTKTSAEAFFTRLSRAHVKKLIDVRLNNVSQLAGFAKRDDLCFFAKSISGIGYEHLSELAPTQDLLDQYKKAKGSWAAYAERFLDLMARRKIENIDRSRLDGGCLLCSEDKPHHCHRRLVAEYLKEKWGDVEVEHL</sequence>
<comment type="caution">
    <text evidence="1">The sequence shown here is derived from an EMBL/GenBank/DDBJ whole genome shotgun (WGS) entry which is preliminary data.</text>
</comment>
<accession>A0ABV6EX12</accession>
<organism evidence="1 2">
    <name type="scientific">Rhodopseudomonas telluris</name>
    <dbReference type="NCBI Taxonomy" id="644215"/>
    <lineage>
        <taxon>Bacteria</taxon>
        <taxon>Pseudomonadati</taxon>
        <taxon>Pseudomonadota</taxon>
        <taxon>Alphaproteobacteria</taxon>
        <taxon>Hyphomicrobiales</taxon>
        <taxon>Nitrobacteraceae</taxon>
        <taxon>Rhodopseudomonas</taxon>
    </lineage>
</organism>
<protein>
    <submittedName>
        <fullName evidence="1">DUF488 family protein</fullName>
    </submittedName>
</protein>
<gene>
    <name evidence="1" type="ORF">ACFFJ6_20005</name>
</gene>